<evidence type="ECO:0000256" key="6">
    <source>
        <dbReference type="ARBA" id="ARBA00023136"/>
    </source>
</evidence>
<evidence type="ECO:0000256" key="5">
    <source>
        <dbReference type="ARBA" id="ARBA00023065"/>
    </source>
</evidence>
<gene>
    <name evidence="8" type="ORF">CYCCA115_LOCUS16967</name>
</gene>
<feature type="transmembrane region" description="Helical" evidence="7">
    <location>
        <begin position="49"/>
        <end position="66"/>
    </location>
</feature>
<comment type="subcellular location">
    <subcellularLocation>
        <location evidence="1">Membrane</location>
        <topology evidence="1">Multi-pass membrane protein</topology>
    </subcellularLocation>
</comment>
<dbReference type="GO" id="GO:0016020">
    <property type="term" value="C:membrane"/>
    <property type="evidence" value="ECO:0007669"/>
    <property type="project" value="UniProtKB-SubCell"/>
</dbReference>
<comment type="caution">
    <text evidence="8">The sequence shown here is derived from an EMBL/GenBank/DDBJ whole genome shotgun (WGS) entry which is preliminary data.</text>
</comment>
<evidence type="ECO:0000256" key="3">
    <source>
        <dbReference type="ARBA" id="ARBA00022692"/>
    </source>
</evidence>
<dbReference type="GO" id="GO:0005254">
    <property type="term" value="F:chloride channel activity"/>
    <property type="evidence" value="ECO:0007669"/>
    <property type="project" value="InterPro"/>
</dbReference>
<protein>
    <submittedName>
        <fullName evidence="8">Uncharacterized protein</fullName>
    </submittedName>
</protein>
<name>A0AAD2FZU3_9STRA</name>
<organism evidence="8 9">
    <name type="scientific">Cylindrotheca closterium</name>
    <dbReference type="NCBI Taxonomy" id="2856"/>
    <lineage>
        <taxon>Eukaryota</taxon>
        <taxon>Sar</taxon>
        <taxon>Stramenopiles</taxon>
        <taxon>Ochrophyta</taxon>
        <taxon>Bacillariophyta</taxon>
        <taxon>Bacillariophyceae</taxon>
        <taxon>Bacillariophycidae</taxon>
        <taxon>Bacillariales</taxon>
        <taxon>Bacillariaceae</taxon>
        <taxon>Cylindrotheca</taxon>
    </lineage>
</organism>
<keyword evidence="2" id="KW-0813">Transport</keyword>
<keyword evidence="3 7" id="KW-0812">Transmembrane</keyword>
<feature type="transmembrane region" description="Helical" evidence="7">
    <location>
        <begin position="232"/>
        <end position="253"/>
    </location>
</feature>
<evidence type="ECO:0000313" key="9">
    <source>
        <dbReference type="Proteomes" id="UP001295423"/>
    </source>
</evidence>
<dbReference type="PANTHER" id="PTHR33281">
    <property type="entry name" value="UPF0187 PROTEIN YNEE"/>
    <property type="match status" value="1"/>
</dbReference>
<dbReference type="InterPro" id="IPR044669">
    <property type="entry name" value="YneE/VCCN1/2-like"/>
</dbReference>
<dbReference type="Pfam" id="PF25539">
    <property type="entry name" value="Bestrophin_2"/>
    <property type="match status" value="1"/>
</dbReference>
<dbReference type="Proteomes" id="UP001295423">
    <property type="component" value="Unassembled WGS sequence"/>
</dbReference>
<evidence type="ECO:0000256" key="2">
    <source>
        <dbReference type="ARBA" id="ARBA00022448"/>
    </source>
</evidence>
<dbReference type="PANTHER" id="PTHR33281:SF20">
    <property type="match status" value="1"/>
</dbReference>
<evidence type="ECO:0000256" key="7">
    <source>
        <dbReference type="SAM" id="Phobius"/>
    </source>
</evidence>
<proteinExistence type="predicted"/>
<sequence>MPTRGLQILATVLNCRGTVWLAVLPFCLVNCAILWAVELVDISFPASGHGLMTLIISFLVVSKVSWSYDRYMKARHGLGQAFCSLRELNQTCLGYTLGLDQDAMRWREEATSKMIALIDCTVDTLKDQETATYLARNVTLNPNTPKYDPMNHVQALRLHLYKGSIFAFHGKLHLIERIRLVDLLNNYVANYKVLLALASTPIPFPLIQMARTFLFLYTFTIPFMMRGVAEDILLAILFVFFLTYGFIGLEIVATKLMFPFGDGSHGLGITGLRDAVIRGITSDIALVGESTAFLGNNNHHKGGSSIDFDASLYAGMGMDDVETVGTDEAGSSIYIPMV</sequence>
<accession>A0AAD2FZU3</accession>
<evidence type="ECO:0000256" key="1">
    <source>
        <dbReference type="ARBA" id="ARBA00004141"/>
    </source>
</evidence>
<evidence type="ECO:0000313" key="8">
    <source>
        <dbReference type="EMBL" id="CAJ1957969.1"/>
    </source>
</evidence>
<dbReference type="AlphaFoldDB" id="A0AAD2FZU3"/>
<feature type="transmembrane region" description="Helical" evidence="7">
    <location>
        <begin position="20"/>
        <end position="37"/>
    </location>
</feature>
<evidence type="ECO:0000256" key="4">
    <source>
        <dbReference type="ARBA" id="ARBA00022989"/>
    </source>
</evidence>
<keyword evidence="6 7" id="KW-0472">Membrane</keyword>
<dbReference type="EMBL" id="CAKOGP040001958">
    <property type="protein sequence ID" value="CAJ1957969.1"/>
    <property type="molecule type" value="Genomic_DNA"/>
</dbReference>
<keyword evidence="9" id="KW-1185">Reference proteome</keyword>
<keyword evidence="4 7" id="KW-1133">Transmembrane helix</keyword>
<keyword evidence="5" id="KW-0406">Ion transport</keyword>
<reference evidence="8" key="1">
    <citation type="submission" date="2023-08" db="EMBL/GenBank/DDBJ databases">
        <authorList>
            <person name="Audoor S."/>
            <person name="Bilcke G."/>
        </authorList>
    </citation>
    <scope>NUCLEOTIDE SEQUENCE</scope>
</reference>